<keyword evidence="3" id="KW-1185">Reference proteome</keyword>
<dbReference type="EMBL" id="JARQZJ010000009">
    <property type="protein sequence ID" value="KAK9872143.1"/>
    <property type="molecule type" value="Genomic_DNA"/>
</dbReference>
<feature type="compositionally biased region" description="Polar residues" evidence="1">
    <location>
        <begin position="1"/>
        <end position="18"/>
    </location>
</feature>
<evidence type="ECO:0000313" key="2">
    <source>
        <dbReference type="EMBL" id="KAK9872143.1"/>
    </source>
</evidence>
<protein>
    <submittedName>
        <fullName evidence="2">Uncharacterized protein</fullName>
    </submittedName>
</protein>
<reference evidence="2 3" key="1">
    <citation type="submission" date="2023-03" db="EMBL/GenBank/DDBJ databases">
        <title>Genome insight into feeding habits of ladybird beetles.</title>
        <authorList>
            <person name="Li H.-S."/>
            <person name="Huang Y.-H."/>
            <person name="Pang H."/>
        </authorList>
    </citation>
    <scope>NUCLEOTIDE SEQUENCE [LARGE SCALE GENOMIC DNA]</scope>
    <source>
        <strain evidence="2">SYSU_2023b</strain>
        <tissue evidence="2">Whole body</tissue>
    </source>
</reference>
<name>A0AAW1TTX8_9CUCU</name>
<organism evidence="2 3">
    <name type="scientific">Henosepilachna vigintioctopunctata</name>
    <dbReference type="NCBI Taxonomy" id="420089"/>
    <lineage>
        <taxon>Eukaryota</taxon>
        <taxon>Metazoa</taxon>
        <taxon>Ecdysozoa</taxon>
        <taxon>Arthropoda</taxon>
        <taxon>Hexapoda</taxon>
        <taxon>Insecta</taxon>
        <taxon>Pterygota</taxon>
        <taxon>Neoptera</taxon>
        <taxon>Endopterygota</taxon>
        <taxon>Coleoptera</taxon>
        <taxon>Polyphaga</taxon>
        <taxon>Cucujiformia</taxon>
        <taxon>Coccinelloidea</taxon>
        <taxon>Coccinellidae</taxon>
        <taxon>Epilachninae</taxon>
        <taxon>Epilachnini</taxon>
        <taxon>Henosepilachna</taxon>
    </lineage>
</organism>
<proteinExistence type="predicted"/>
<comment type="caution">
    <text evidence="2">The sequence shown here is derived from an EMBL/GenBank/DDBJ whole genome shotgun (WGS) entry which is preliminary data.</text>
</comment>
<dbReference type="Proteomes" id="UP001431783">
    <property type="component" value="Unassembled WGS sequence"/>
</dbReference>
<feature type="region of interest" description="Disordered" evidence="1">
    <location>
        <begin position="1"/>
        <end position="58"/>
    </location>
</feature>
<gene>
    <name evidence="2" type="ORF">WA026_016197</name>
</gene>
<evidence type="ECO:0000313" key="3">
    <source>
        <dbReference type="Proteomes" id="UP001431783"/>
    </source>
</evidence>
<evidence type="ECO:0000256" key="1">
    <source>
        <dbReference type="SAM" id="MobiDB-lite"/>
    </source>
</evidence>
<dbReference type="AlphaFoldDB" id="A0AAW1TTX8"/>
<accession>A0AAW1TTX8</accession>
<sequence length="107" mass="12071">MTSSSKSSNNDQQPSCSSVAELEETSEQDIEEVQSHPSLSQDTNETPSNFPSLQDTEEIQSTTDILKLNTNPFLWNLNEEIRDFITINGIPRNDNADFKNSRNVYSD</sequence>
<feature type="compositionally biased region" description="Polar residues" evidence="1">
    <location>
        <begin position="35"/>
        <end position="58"/>
    </location>
</feature>
<feature type="compositionally biased region" description="Acidic residues" evidence="1">
    <location>
        <begin position="21"/>
        <end position="32"/>
    </location>
</feature>